<dbReference type="InterPro" id="IPR050776">
    <property type="entry name" value="Ank_Repeat/CDKN_Inhibitor"/>
</dbReference>
<keyword evidence="1" id="KW-0677">Repeat</keyword>
<dbReference type="Proteomes" id="UP001189429">
    <property type="component" value="Unassembled WGS sequence"/>
</dbReference>
<evidence type="ECO:0000313" key="5">
    <source>
        <dbReference type="EMBL" id="CAK0818126.1"/>
    </source>
</evidence>
<accession>A0ABN9RGE2</accession>
<dbReference type="InterPro" id="IPR002110">
    <property type="entry name" value="Ankyrin_rpt"/>
</dbReference>
<dbReference type="PROSITE" id="PS50088">
    <property type="entry name" value="ANK_REPEAT"/>
    <property type="match status" value="3"/>
</dbReference>
<organism evidence="5 6">
    <name type="scientific">Prorocentrum cordatum</name>
    <dbReference type="NCBI Taxonomy" id="2364126"/>
    <lineage>
        <taxon>Eukaryota</taxon>
        <taxon>Sar</taxon>
        <taxon>Alveolata</taxon>
        <taxon>Dinophyceae</taxon>
        <taxon>Prorocentrales</taxon>
        <taxon>Prorocentraceae</taxon>
        <taxon>Prorocentrum</taxon>
    </lineage>
</organism>
<sequence length="292" mass="30409">MRRPPRLVPRARGGGQRRSKQSARTSAKVSVYAVFFSDDAAAAPGGLGAAPAPEGVRFCVLRAGEVLYIGEGADHASCSLEPFSLGVGAQGHTESWPHLLRAANRGDLAAVKQATARAGAGELRRALRQTTEGYAHTPLHRAALHGHADVVDHLLSAGADPDAPDAEGLAPIFLAAFSGHLPATEALAARGRGAALRDPKGAGPLQWAATQGHEALVARLVEGLGADARGRDSLGGGSVSAAATMGHVAVMEQLQREGADLEEQDREGMRPLHWAAAHGHRGAVEWLLRRRA</sequence>
<protein>
    <submittedName>
        <fullName evidence="5">Uncharacterized protein</fullName>
    </submittedName>
</protein>
<dbReference type="InterPro" id="IPR036770">
    <property type="entry name" value="Ankyrin_rpt-contain_sf"/>
</dbReference>
<dbReference type="PANTHER" id="PTHR24201">
    <property type="entry name" value="ANK_REP_REGION DOMAIN-CONTAINING PROTEIN"/>
    <property type="match status" value="1"/>
</dbReference>
<evidence type="ECO:0000256" key="1">
    <source>
        <dbReference type="ARBA" id="ARBA00022737"/>
    </source>
</evidence>
<dbReference type="Pfam" id="PF12796">
    <property type="entry name" value="Ank_2"/>
    <property type="match status" value="1"/>
</dbReference>
<dbReference type="EMBL" id="CAUYUJ010006657">
    <property type="protein sequence ID" value="CAK0818126.1"/>
    <property type="molecule type" value="Genomic_DNA"/>
</dbReference>
<keyword evidence="6" id="KW-1185">Reference proteome</keyword>
<dbReference type="Pfam" id="PF13637">
    <property type="entry name" value="Ank_4"/>
    <property type="match status" value="1"/>
</dbReference>
<comment type="caution">
    <text evidence="5">The sequence shown here is derived from an EMBL/GenBank/DDBJ whole genome shotgun (WGS) entry which is preliminary data.</text>
</comment>
<gene>
    <name evidence="5" type="ORF">PCOR1329_LOCUS20495</name>
</gene>
<feature type="region of interest" description="Disordered" evidence="4">
    <location>
        <begin position="1"/>
        <end position="25"/>
    </location>
</feature>
<feature type="repeat" description="ANK" evidence="3">
    <location>
        <begin position="134"/>
        <end position="166"/>
    </location>
</feature>
<dbReference type="SMART" id="SM00248">
    <property type="entry name" value="ANK"/>
    <property type="match status" value="5"/>
</dbReference>
<evidence type="ECO:0000313" key="6">
    <source>
        <dbReference type="Proteomes" id="UP001189429"/>
    </source>
</evidence>
<proteinExistence type="predicted"/>
<evidence type="ECO:0000256" key="4">
    <source>
        <dbReference type="SAM" id="MobiDB-lite"/>
    </source>
</evidence>
<evidence type="ECO:0000256" key="2">
    <source>
        <dbReference type="ARBA" id="ARBA00023043"/>
    </source>
</evidence>
<dbReference type="PROSITE" id="PS50297">
    <property type="entry name" value="ANK_REP_REGION"/>
    <property type="match status" value="2"/>
</dbReference>
<dbReference type="Gene3D" id="1.25.40.20">
    <property type="entry name" value="Ankyrin repeat-containing domain"/>
    <property type="match status" value="2"/>
</dbReference>
<feature type="repeat" description="ANK" evidence="3">
    <location>
        <begin position="267"/>
        <end position="292"/>
    </location>
</feature>
<feature type="repeat" description="ANK" evidence="3">
    <location>
        <begin position="200"/>
        <end position="233"/>
    </location>
</feature>
<dbReference type="PANTHER" id="PTHR24201:SF2">
    <property type="entry name" value="ANKYRIN REPEAT DOMAIN-CONTAINING PROTEIN 42"/>
    <property type="match status" value="1"/>
</dbReference>
<name>A0ABN9RGE2_9DINO</name>
<keyword evidence="2 3" id="KW-0040">ANK repeat</keyword>
<evidence type="ECO:0000256" key="3">
    <source>
        <dbReference type="PROSITE-ProRule" id="PRU00023"/>
    </source>
</evidence>
<feature type="non-terminal residue" evidence="5">
    <location>
        <position position="292"/>
    </location>
</feature>
<reference evidence="5" key="1">
    <citation type="submission" date="2023-10" db="EMBL/GenBank/DDBJ databases">
        <authorList>
            <person name="Chen Y."/>
            <person name="Shah S."/>
            <person name="Dougan E. K."/>
            <person name="Thang M."/>
            <person name="Chan C."/>
        </authorList>
    </citation>
    <scope>NUCLEOTIDE SEQUENCE [LARGE SCALE GENOMIC DNA]</scope>
</reference>
<dbReference type="SUPFAM" id="SSF48403">
    <property type="entry name" value="Ankyrin repeat"/>
    <property type="match status" value="1"/>
</dbReference>